<keyword evidence="3" id="KW-1185">Reference proteome</keyword>
<feature type="region of interest" description="Disordered" evidence="1">
    <location>
        <begin position="190"/>
        <end position="229"/>
    </location>
</feature>
<feature type="region of interest" description="Disordered" evidence="1">
    <location>
        <begin position="1"/>
        <end position="24"/>
    </location>
</feature>
<protein>
    <submittedName>
        <fullName evidence="2">Uncharacterized protein</fullName>
    </submittedName>
</protein>
<reference evidence="2" key="2">
    <citation type="submission" date="2019-07" db="EMBL/GenBank/DDBJ databases">
        <authorList>
            <person name="Seetharam A."/>
            <person name="Woodhouse M."/>
            <person name="Cannon E."/>
        </authorList>
    </citation>
    <scope>NUCLEOTIDE SEQUENCE [LARGE SCALE GENOMIC DNA]</scope>
    <source>
        <strain evidence="2">cv. B73</strain>
    </source>
</reference>
<name>A0A804QV06_MAIZE</name>
<evidence type="ECO:0000256" key="1">
    <source>
        <dbReference type="SAM" id="MobiDB-lite"/>
    </source>
</evidence>
<dbReference type="EnsemblPlants" id="Zm00001eb355610_T001">
    <property type="protein sequence ID" value="Zm00001eb355610_P001"/>
    <property type="gene ID" value="Zm00001eb355610"/>
</dbReference>
<dbReference type="Proteomes" id="UP000007305">
    <property type="component" value="Chromosome 8"/>
</dbReference>
<evidence type="ECO:0000313" key="2">
    <source>
        <dbReference type="EnsemblPlants" id="Zm00001eb355610_P001"/>
    </source>
</evidence>
<sequence length="408" mass="44218">MNSLQTDKLKNEKRKRKRASADNTTVQLASNTIIDRFFKRFVSLVIIKHKTTVDPAVSPSVQPLSLGDEARRAAGGGQHGQGRGHRPLRAAAGGQRDRVVGVPGGAGGAERQRVRCAHRGRVAPARELPGDEQVLQQGPGLHDGGQQAAPVRQGPLGGEHLERGVGRRPEPGAGLALLLLPGRGRRRGGAELAAPPVVGGRDGVEERVHGGRREAAVGVGDAGRDERRRGLGSEEAEALRLVPRVVALLGHLAHQVRQLGDALLLPPQLLPRRLQLQRGRQQGLLQLRHALLRNHSTVQQGLASSMALLSRTNKQFAPELERIWWSELVKNLSATLERERERGDVAEHKVVGVDRDMAARSRGRMIWIPANDCTMQPPLLVVLKSVGDLGAKIQPPIQCWAPHPFPSK</sequence>
<feature type="region of interest" description="Disordered" evidence="1">
    <location>
        <begin position="71"/>
        <end position="172"/>
    </location>
</feature>
<reference evidence="3" key="1">
    <citation type="journal article" date="2009" name="Science">
        <title>The B73 maize genome: complexity, diversity, and dynamics.</title>
        <authorList>
            <person name="Schnable P.S."/>
            <person name="Ware D."/>
            <person name="Fulton R.S."/>
            <person name="Stein J.C."/>
            <person name="Wei F."/>
            <person name="Pasternak S."/>
            <person name="Liang C."/>
            <person name="Zhang J."/>
            <person name="Fulton L."/>
            <person name="Graves T.A."/>
            <person name="Minx P."/>
            <person name="Reily A.D."/>
            <person name="Courtney L."/>
            <person name="Kruchowski S.S."/>
            <person name="Tomlinson C."/>
            <person name="Strong C."/>
            <person name="Delehaunty K."/>
            <person name="Fronick C."/>
            <person name="Courtney B."/>
            <person name="Rock S.M."/>
            <person name="Belter E."/>
            <person name="Du F."/>
            <person name="Kim K."/>
            <person name="Abbott R.M."/>
            <person name="Cotton M."/>
            <person name="Levy A."/>
            <person name="Marchetto P."/>
            <person name="Ochoa K."/>
            <person name="Jackson S.M."/>
            <person name="Gillam B."/>
            <person name="Chen W."/>
            <person name="Yan L."/>
            <person name="Higginbotham J."/>
            <person name="Cardenas M."/>
            <person name="Waligorski J."/>
            <person name="Applebaum E."/>
            <person name="Phelps L."/>
            <person name="Falcone J."/>
            <person name="Kanchi K."/>
            <person name="Thane T."/>
            <person name="Scimone A."/>
            <person name="Thane N."/>
            <person name="Henke J."/>
            <person name="Wang T."/>
            <person name="Ruppert J."/>
            <person name="Shah N."/>
            <person name="Rotter K."/>
            <person name="Hodges J."/>
            <person name="Ingenthron E."/>
            <person name="Cordes M."/>
            <person name="Kohlberg S."/>
            <person name="Sgro J."/>
            <person name="Delgado B."/>
            <person name="Mead K."/>
            <person name="Chinwalla A."/>
            <person name="Leonard S."/>
            <person name="Crouse K."/>
            <person name="Collura K."/>
            <person name="Kudrna D."/>
            <person name="Currie J."/>
            <person name="He R."/>
            <person name="Angelova A."/>
            <person name="Rajasekar S."/>
            <person name="Mueller T."/>
            <person name="Lomeli R."/>
            <person name="Scara G."/>
            <person name="Ko A."/>
            <person name="Delaney K."/>
            <person name="Wissotski M."/>
            <person name="Lopez G."/>
            <person name="Campos D."/>
            <person name="Braidotti M."/>
            <person name="Ashley E."/>
            <person name="Golser W."/>
            <person name="Kim H."/>
            <person name="Lee S."/>
            <person name="Lin J."/>
            <person name="Dujmic Z."/>
            <person name="Kim W."/>
            <person name="Talag J."/>
            <person name="Zuccolo A."/>
            <person name="Fan C."/>
            <person name="Sebastian A."/>
            <person name="Kramer M."/>
            <person name="Spiegel L."/>
            <person name="Nascimento L."/>
            <person name="Zutavern T."/>
            <person name="Miller B."/>
            <person name="Ambroise C."/>
            <person name="Muller S."/>
            <person name="Spooner W."/>
            <person name="Narechania A."/>
            <person name="Ren L."/>
            <person name="Wei S."/>
            <person name="Kumari S."/>
            <person name="Faga B."/>
            <person name="Levy M.J."/>
            <person name="McMahan L."/>
            <person name="Van Buren P."/>
            <person name="Vaughn M.W."/>
            <person name="Ying K."/>
            <person name="Yeh C.-T."/>
            <person name="Emrich S.J."/>
            <person name="Jia Y."/>
            <person name="Kalyanaraman A."/>
            <person name="Hsia A.-P."/>
            <person name="Barbazuk W.B."/>
            <person name="Baucom R.S."/>
            <person name="Brutnell T.P."/>
            <person name="Carpita N.C."/>
            <person name="Chaparro C."/>
            <person name="Chia J.-M."/>
            <person name="Deragon J.-M."/>
            <person name="Estill J.C."/>
            <person name="Fu Y."/>
            <person name="Jeddeloh J.A."/>
            <person name="Han Y."/>
            <person name="Lee H."/>
            <person name="Li P."/>
            <person name="Lisch D.R."/>
            <person name="Liu S."/>
            <person name="Liu Z."/>
            <person name="Nagel D.H."/>
            <person name="McCann M.C."/>
            <person name="SanMiguel P."/>
            <person name="Myers A.M."/>
            <person name="Nettleton D."/>
            <person name="Nguyen J."/>
            <person name="Penning B.W."/>
            <person name="Ponnala L."/>
            <person name="Schneider K.L."/>
            <person name="Schwartz D.C."/>
            <person name="Sharma A."/>
            <person name="Soderlund C."/>
            <person name="Springer N.M."/>
            <person name="Sun Q."/>
            <person name="Wang H."/>
            <person name="Waterman M."/>
            <person name="Westerman R."/>
            <person name="Wolfgruber T.K."/>
            <person name="Yang L."/>
            <person name="Yu Y."/>
            <person name="Zhang L."/>
            <person name="Zhou S."/>
            <person name="Zhu Q."/>
            <person name="Bennetzen J.L."/>
            <person name="Dawe R.K."/>
            <person name="Jiang J."/>
            <person name="Jiang N."/>
            <person name="Presting G.G."/>
            <person name="Wessler S.R."/>
            <person name="Aluru S."/>
            <person name="Martienssen R.A."/>
            <person name="Clifton S.W."/>
            <person name="McCombie W.R."/>
            <person name="Wing R.A."/>
            <person name="Wilson R.K."/>
        </authorList>
    </citation>
    <scope>NUCLEOTIDE SEQUENCE [LARGE SCALE GENOMIC DNA]</scope>
    <source>
        <strain evidence="3">cv. B73</strain>
    </source>
</reference>
<accession>A0A804QV06</accession>
<dbReference type="InParanoid" id="A0A804QV06"/>
<dbReference type="Gramene" id="Zm00001eb355610_T001">
    <property type="protein sequence ID" value="Zm00001eb355610_P001"/>
    <property type="gene ID" value="Zm00001eb355610"/>
</dbReference>
<reference evidence="2" key="3">
    <citation type="submission" date="2021-05" db="UniProtKB">
        <authorList>
            <consortium name="EnsemblPlants"/>
        </authorList>
    </citation>
    <scope>IDENTIFICATION</scope>
    <source>
        <strain evidence="2">cv. B73</strain>
    </source>
</reference>
<dbReference type="AlphaFoldDB" id="A0A804QV06"/>
<feature type="compositionally biased region" description="Basic and acidic residues" evidence="1">
    <location>
        <begin position="159"/>
        <end position="170"/>
    </location>
</feature>
<feature type="compositionally biased region" description="Basic and acidic residues" evidence="1">
    <location>
        <begin position="202"/>
        <end position="215"/>
    </location>
</feature>
<feature type="compositionally biased region" description="Low complexity" evidence="1">
    <location>
        <begin position="190"/>
        <end position="199"/>
    </location>
</feature>
<evidence type="ECO:0000313" key="3">
    <source>
        <dbReference type="Proteomes" id="UP000007305"/>
    </source>
</evidence>
<proteinExistence type="predicted"/>
<organism evidence="2 3">
    <name type="scientific">Zea mays</name>
    <name type="common">Maize</name>
    <dbReference type="NCBI Taxonomy" id="4577"/>
    <lineage>
        <taxon>Eukaryota</taxon>
        <taxon>Viridiplantae</taxon>
        <taxon>Streptophyta</taxon>
        <taxon>Embryophyta</taxon>
        <taxon>Tracheophyta</taxon>
        <taxon>Spermatophyta</taxon>
        <taxon>Magnoliopsida</taxon>
        <taxon>Liliopsida</taxon>
        <taxon>Poales</taxon>
        <taxon>Poaceae</taxon>
        <taxon>PACMAD clade</taxon>
        <taxon>Panicoideae</taxon>
        <taxon>Andropogonodae</taxon>
        <taxon>Andropogoneae</taxon>
        <taxon>Tripsacinae</taxon>
        <taxon>Zea</taxon>
    </lineage>
</organism>